<comment type="caution">
    <text evidence="1">The sequence shown here is derived from an EMBL/GenBank/DDBJ whole genome shotgun (WGS) entry which is preliminary data.</text>
</comment>
<evidence type="ECO:0000313" key="1">
    <source>
        <dbReference type="EMBL" id="GIX79900.1"/>
    </source>
</evidence>
<dbReference type="AlphaFoldDB" id="A0AAV4N504"/>
<keyword evidence="2" id="KW-1185">Reference proteome</keyword>
<gene>
    <name evidence="1" type="ORF">CEXT_43211</name>
</gene>
<dbReference type="Proteomes" id="UP001054945">
    <property type="component" value="Unassembled WGS sequence"/>
</dbReference>
<evidence type="ECO:0000313" key="2">
    <source>
        <dbReference type="Proteomes" id="UP001054945"/>
    </source>
</evidence>
<proteinExistence type="predicted"/>
<sequence>MRTSVKYEIQLVIEQHEQNFLYITDIYKIAFFQDLVQDQEESCEAELSNSQTISRPPRRPFPMARWSCDSVSGSKSIGENSVTNDCVGDQSITNESIAGDESIGCNAINDDCCRSTRYHESIAGDVHWRECHNR</sequence>
<name>A0AAV4N504_CAEEX</name>
<accession>A0AAV4N504</accession>
<reference evidence="1 2" key="1">
    <citation type="submission" date="2021-06" db="EMBL/GenBank/DDBJ databases">
        <title>Caerostris extrusa draft genome.</title>
        <authorList>
            <person name="Kono N."/>
            <person name="Arakawa K."/>
        </authorList>
    </citation>
    <scope>NUCLEOTIDE SEQUENCE [LARGE SCALE GENOMIC DNA]</scope>
</reference>
<organism evidence="1 2">
    <name type="scientific">Caerostris extrusa</name>
    <name type="common">Bark spider</name>
    <name type="synonym">Caerostris bankana</name>
    <dbReference type="NCBI Taxonomy" id="172846"/>
    <lineage>
        <taxon>Eukaryota</taxon>
        <taxon>Metazoa</taxon>
        <taxon>Ecdysozoa</taxon>
        <taxon>Arthropoda</taxon>
        <taxon>Chelicerata</taxon>
        <taxon>Arachnida</taxon>
        <taxon>Araneae</taxon>
        <taxon>Araneomorphae</taxon>
        <taxon>Entelegynae</taxon>
        <taxon>Araneoidea</taxon>
        <taxon>Araneidae</taxon>
        <taxon>Caerostris</taxon>
    </lineage>
</organism>
<protein>
    <submittedName>
        <fullName evidence="1">Uncharacterized protein</fullName>
    </submittedName>
</protein>
<dbReference type="EMBL" id="BPLR01002984">
    <property type="protein sequence ID" value="GIX79900.1"/>
    <property type="molecule type" value="Genomic_DNA"/>
</dbReference>